<comment type="caution">
    <text evidence="1">The sequence shown here is derived from an EMBL/GenBank/DDBJ whole genome shotgun (WGS) entry which is preliminary data.</text>
</comment>
<proteinExistence type="predicted"/>
<dbReference type="Proteomes" id="UP000004061">
    <property type="component" value="Unassembled WGS sequence"/>
</dbReference>
<name>B5VYV6_LIMMA</name>
<accession>B5VYV6</accession>
<organism evidence="1 2">
    <name type="scientific">Limnospira maxima CS-328</name>
    <dbReference type="NCBI Taxonomy" id="513049"/>
    <lineage>
        <taxon>Bacteria</taxon>
        <taxon>Bacillati</taxon>
        <taxon>Cyanobacteriota</taxon>
        <taxon>Cyanophyceae</taxon>
        <taxon>Oscillatoriophycideae</taxon>
        <taxon>Oscillatoriales</taxon>
        <taxon>Sirenicapillariaceae</taxon>
        <taxon>Limnospira</taxon>
    </lineage>
</organism>
<protein>
    <submittedName>
        <fullName evidence="1">Putative transcriptional regulator, GntR family</fullName>
    </submittedName>
</protein>
<keyword evidence="2" id="KW-1185">Reference proteome</keyword>
<gene>
    <name evidence="1" type="ORF">AmaxDRAFT_1698</name>
</gene>
<reference evidence="1 2" key="1">
    <citation type="journal article" date="2011" name="Appl. Environ. Microbiol.">
        <title>Contribution of a Sodium Ion Gradient to Energy Conservation during Fermentation in the Cyanobacterium Arthrospira (Spirulina) maxima CS-328.</title>
        <authorList>
            <person name="Carrieri D."/>
            <person name="Ananyev G."/>
            <person name="Lenz O."/>
            <person name="Bryant D.A."/>
            <person name="Dismukes G.C."/>
        </authorList>
    </citation>
    <scope>NUCLEOTIDE SEQUENCE [LARGE SCALE GENOMIC DNA]</scope>
    <source>
        <strain evidence="1 2">CS-328</strain>
    </source>
</reference>
<evidence type="ECO:0000313" key="1">
    <source>
        <dbReference type="EMBL" id="EDZ95428.1"/>
    </source>
</evidence>
<sequence length="51" mass="5815">MFSASGNYQNCFRLNCGLLWSPKIDMAMKTLGELIANQDSDKTRLRPLFFA</sequence>
<dbReference type="AlphaFoldDB" id="B5VYV6"/>
<dbReference type="EMBL" id="ABYK01000010">
    <property type="protein sequence ID" value="EDZ95428.1"/>
    <property type="molecule type" value="Genomic_DNA"/>
</dbReference>
<evidence type="ECO:0000313" key="2">
    <source>
        <dbReference type="Proteomes" id="UP000004061"/>
    </source>
</evidence>